<accession>A0A101LV12</accession>
<keyword evidence="1" id="KW-0472">Membrane</keyword>
<protein>
    <submittedName>
        <fullName evidence="2">Uncharacterized protein</fullName>
    </submittedName>
</protein>
<dbReference type="AlphaFoldDB" id="A0A101LV12"/>
<gene>
    <name evidence="2" type="ORF">ABT39_MTgene2194</name>
</gene>
<sequence length="59" mass="7134">MSHSQTYLINQYDNYFLFFNQEIRKASPFPPFLIANYLYFVPIFTMVPIGERSLTYWIS</sequence>
<geneLocation type="mitochondrion" evidence="2"/>
<keyword evidence="1" id="KW-1133">Transmembrane helix</keyword>
<evidence type="ECO:0000313" key="2">
    <source>
        <dbReference type="EMBL" id="KUM45840.1"/>
    </source>
</evidence>
<feature type="transmembrane region" description="Helical" evidence="1">
    <location>
        <begin position="29"/>
        <end position="49"/>
    </location>
</feature>
<dbReference type="EMBL" id="LKAM01000015">
    <property type="protein sequence ID" value="KUM45840.1"/>
    <property type="molecule type" value="Genomic_DNA"/>
</dbReference>
<name>A0A101LV12_PICGL</name>
<keyword evidence="2" id="KW-0496">Mitochondrion</keyword>
<reference evidence="2" key="1">
    <citation type="journal article" date="2015" name="Genome Biol. Evol.">
        <title>Organellar Genomes of White Spruce (Picea glauca): Assembly and Annotation.</title>
        <authorList>
            <person name="Jackman S.D."/>
            <person name="Warren R.L."/>
            <person name="Gibb E.A."/>
            <person name="Vandervalk B.P."/>
            <person name="Mohamadi H."/>
            <person name="Chu J."/>
            <person name="Raymond A."/>
            <person name="Pleasance S."/>
            <person name="Coope R."/>
            <person name="Wildung M.R."/>
            <person name="Ritland C.E."/>
            <person name="Bousquet J."/>
            <person name="Jones S.J."/>
            <person name="Bohlmann J."/>
            <person name="Birol I."/>
        </authorList>
    </citation>
    <scope>NUCLEOTIDE SEQUENCE [LARGE SCALE GENOMIC DNA]</scope>
    <source>
        <tissue evidence="2">Flushing bud</tissue>
    </source>
</reference>
<evidence type="ECO:0000256" key="1">
    <source>
        <dbReference type="SAM" id="Phobius"/>
    </source>
</evidence>
<proteinExistence type="predicted"/>
<organism evidence="2">
    <name type="scientific">Picea glauca</name>
    <name type="common">White spruce</name>
    <name type="synonym">Pinus glauca</name>
    <dbReference type="NCBI Taxonomy" id="3330"/>
    <lineage>
        <taxon>Eukaryota</taxon>
        <taxon>Viridiplantae</taxon>
        <taxon>Streptophyta</taxon>
        <taxon>Embryophyta</taxon>
        <taxon>Tracheophyta</taxon>
        <taxon>Spermatophyta</taxon>
        <taxon>Pinopsida</taxon>
        <taxon>Pinidae</taxon>
        <taxon>Conifers I</taxon>
        <taxon>Pinales</taxon>
        <taxon>Pinaceae</taxon>
        <taxon>Picea</taxon>
    </lineage>
</organism>
<keyword evidence="1" id="KW-0812">Transmembrane</keyword>
<comment type="caution">
    <text evidence="2">The sequence shown here is derived from an EMBL/GenBank/DDBJ whole genome shotgun (WGS) entry which is preliminary data.</text>
</comment>